<dbReference type="Ensembl" id="ENSXMAT00000039406.1">
    <property type="protein sequence ID" value="ENSXMAP00000031710.1"/>
    <property type="gene ID" value="ENSXMAG00000028584.1"/>
</dbReference>
<keyword evidence="2" id="KW-1015">Disulfide bond</keyword>
<dbReference type="STRING" id="8083.ENSXMAP00000031710"/>
<dbReference type="GO" id="GO:0004888">
    <property type="term" value="F:transmembrane signaling receptor activity"/>
    <property type="evidence" value="ECO:0007669"/>
    <property type="project" value="TreeGrafter"/>
</dbReference>
<dbReference type="Gene3D" id="2.60.40.10">
    <property type="entry name" value="Immunoglobulins"/>
    <property type="match status" value="1"/>
</dbReference>
<dbReference type="AlphaFoldDB" id="A0A3B5QNC3"/>
<dbReference type="InterPro" id="IPR003599">
    <property type="entry name" value="Ig_sub"/>
</dbReference>
<reference evidence="4" key="4">
    <citation type="submission" date="2025-09" db="UniProtKB">
        <authorList>
            <consortium name="Ensembl"/>
        </authorList>
    </citation>
    <scope>IDENTIFICATION</scope>
    <source>
        <strain evidence="4">JP 163 A</strain>
    </source>
</reference>
<reference evidence="5" key="1">
    <citation type="submission" date="2012-01" db="EMBL/GenBank/DDBJ databases">
        <authorList>
            <person name="Walter R."/>
            <person name="Schartl M."/>
            <person name="Warren W."/>
        </authorList>
    </citation>
    <scope>NUCLEOTIDE SEQUENCE [LARGE SCALE GENOMIC DNA]</scope>
    <source>
        <strain evidence="5">JP 163 A</strain>
    </source>
</reference>
<evidence type="ECO:0000313" key="5">
    <source>
        <dbReference type="Proteomes" id="UP000002852"/>
    </source>
</evidence>
<sequence>LTTNHMTFISLVLINKTTKTSDDRLYAVLTIDPNWSTFHSGDRVTFICDINEGKDTDWEYEIKKNGEQFLRSNPYKSFTFLPIQIDHSGEYQCCGLRKSSGDTKCSDTVSLTVTGESKWIFNLTALGTATDTPHYFTVRNNTGQFCCHVFIICCDDYCISAALRCQR</sequence>
<evidence type="ECO:0000256" key="2">
    <source>
        <dbReference type="ARBA" id="ARBA00023157"/>
    </source>
</evidence>
<keyword evidence="5" id="KW-1185">Reference proteome</keyword>
<dbReference type="Proteomes" id="UP000002852">
    <property type="component" value="Unassembled WGS sequence"/>
</dbReference>
<keyword evidence="1" id="KW-0732">Signal</keyword>
<dbReference type="GeneTree" id="ENSGT01150000287737"/>
<proteinExistence type="predicted"/>
<reference evidence="4" key="3">
    <citation type="submission" date="2025-08" db="UniProtKB">
        <authorList>
            <consortium name="Ensembl"/>
        </authorList>
    </citation>
    <scope>IDENTIFICATION</scope>
    <source>
        <strain evidence="4">JP 163 A</strain>
    </source>
</reference>
<evidence type="ECO:0000313" key="4">
    <source>
        <dbReference type="Ensembl" id="ENSXMAP00000031710.1"/>
    </source>
</evidence>
<dbReference type="GO" id="GO:0009897">
    <property type="term" value="C:external side of plasma membrane"/>
    <property type="evidence" value="ECO:0007669"/>
    <property type="project" value="TreeGrafter"/>
</dbReference>
<dbReference type="InParanoid" id="A0A3B5QNC3"/>
<reference evidence="5" key="2">
    <citation type="journal article" date="2013" name="Nat. Genet.">
        <title>The genome of the platyfish, Xiphophorus maculatus, provides insights into evolutionary adaptation and several complex traits.</title>
        <authorList>
            <person name="Schartl M."/>
            <person name="Walter R.B."/>
            <person name="Shen Y."/>
            <person name="Garcia T."/>
            <person name="Catchen J."/>
            <person name="Amores A."/>
            <person name="Braasch I."/>
            <person name="Chalopin D."/>
            <person name="Volff J.N."/>
            <person name="Lesch K.P."/>
            <person name="Bisazza A."/>
            <person name="Minx P."/>
            <person name="Hillier L."/>
            <person name="Wilson R.K."/>
            <person name="Fuerstenberg S."/>
            <person name="Boore J."/>
            <person name="Searle S."/>
            <person name="Postlethwait J.H."/>
            <person name="Warren W.C."/>
        </authorList>
    </citation>
    <scope>NUCLEOTIDE SEQUENCE [LARGE SCALE GENOMIC DNA]</scope>
    <source>
        <strain evidence="5">JP 163 A</strain>
    </source>
</reference>
<dbReference type="PANTHER" id="PTHR11481:SF64">
    <property type="entry name" value="FC RECEPTOR-LIKE PROTEIN 4"/>
    <property type="match status" value="1"/>
</dbReference>
<protein>
    <recommendedName>
        <fullName evidence="3">Immunoglobulin domain-containing protein</fullName>
    </recommendedName>
</protein>
<dbReference type="SUPFAM" id="SSF48726">
    <property type="entry name" value="Immunoglobulin"/>
    <property type="match status" value="1"/>
</dbReference>
<organism evidence="4 5">
    <name type="scientific">Xiphophorus maculatus</name>
    <name type="common">Southern platyfish</name>
    <name type="synonym">Platypoecilus maculatus</name>
    <dbReference type="NCBI Taxonomy" id="8083"/>
    <lineage>
        <taxon>Eukaryota</taxon>
        <taxon>Metazoa</taxon>
        <taxon>Chordata</taxon>
        <taxon>Craniata</taxon>
        <taxon>Vertebrata</taxon>
        <taxon>Euteleostomi</taxon>
        <taxon>Actinopterygii</taxon>
        <taxon>Neopterygii</taxon>
        <taxon>Teleostei</taxon>
        <taxon>Neoteleostei</taxon>
        <taxon>Acanthomorphata</taxon>
        <taxon>Ovalentaria</taxon>
        <taxon>Atherinomorphae</taxon>
        <taxon>Cyprinodontiformes</taxon>
        <taxon>Poeciliidae</taxon>
        <taxon>Poeciliinae</taxon>
        <taxon>Xiphophorus</taxon>
    </lineage>
</organism>
<evidence type="ECO:0000256" key="1">
    <source>
        <dbReference type="ARBA" id="ARBA00022729"/>
    </source>
</evidence>
<dbReference type="InterPro" id="IPR036179">
    <property type="entry name" value="Ig-like_dom_sf"/>
</dbReference>
<accession>A0A3B5QNC3</accession>
<dbReference type="GO" id="GO:0007166">
    <property type="term" value="P:cell surface receptor signaling pathway"/>
    <property type="evidence" value="ECO:0007669"/>
    <property type="project" value="TreeGrafter"/>
</dbReference>
<dbReference type="GO" id="GO:0006955">
    <property type="term" value="P:immune response"/>
    <property type="evidence" value="ECO:0007669"/>
    <property type="project" value="TreeGrafter"/>
</dbReference>
<dbReference type="InterPro" id="IPR013783">
    <property type="entry name" value="Ig-like_fold"/>
</dbReference>
<dbReference type="InterPro" id="IPR050488">
    <property type="entry name" value="Ig_Fc_receptor"/>
</dbReference>
<feature type="domain" description="Immunoglobulin" evidence="3">
    <location>
        <begin position="33"/>
        <end position="114"/>
    </location>
</feature>
<evidence type="ECO:0000259" key="3">
    <source>
        <dbReference type="SMART" id="SM00409"/>
    </source>
</evidence>
<dbReference type="PANTHER" id="PTHR11481">
    <property type="entry name" value="IMMUNOGLOBULIN FC RECEPTOR"/>
    <property type="match status" value="1"/>
</dbReference>
<dbReference type="Pfam" id="PF13927">
    <property type="entry name" value="Ig_3"/>
    <property type="match status" value="1"/>
</dbReference>
<dbReference type="SMART" id="SM00409">
    <property type="entry name" value="IG"/>
    <property type="match status" value="1"/>
</dbReference>
<name>A0A3B5QNC3_XIPMA</name>